<evidence type="ECO:0000259" key="1">
    <source>
        <dbReference type="Pfam" id="PF23221"/>
    </source>
</evidence>
<name>A0A4D9DIC3_9SAUR</name>
<gene>
    <name evidence="2" type="ORF">DR999_PMT21169</name>
</gene>
<reference evidence="2 3" key="2">
    <citation type="submission" date="2019-04" db="EMBL/GenBank/DDBJ databases">
        <title>The genome sequence of big-headed turtle.</title>
        <authorList>
            <person name="Gong S."/>
        </authorList>
    </citation>
    <scope>NUCLEOTIDE SEQUENCE [LARGE SCALE GENOMIC DNA]</scope>
    <source>
        <strain evidence="2">DO16091913</strain>
        <tissue evidence="2">Muscle</tissue>
    </source>
</reference>
<reference evidence="2 3" key="1">
    <citation type="submission" date="2019-04" db="EMBL/GenBank/DDBJ databases">
        <title>Draft genome of the big-headed turtle Platysternon megacephalum.</title>
        <authorList>
            <person name="Gong S."/>
        </authorList>
    </citation>
    <scope>NUCLEOTIDE SEQUENCE [LARGE SCALE GENOMIC DNA]</scope>
    <source>
        <strain evidence="2">DO16091913</strain>
        <tissue evidence="2">Muscle</tissue>
    </source>
</reference>
<keyword evidence="3" id="KW-1185">Reference proteome</keyword>
<proteinExistence type="predicted"/>
<accession>A0A4D9DIC3</accession>
<dbReference type="Pfam" id="PF23221">
    <property type="entry name" value="HEAT_MROH2B_1st"/>
    <property type="match status" value="1"/>
</dbReference>
<dbReference type="Proteomes" id="UP000297703">
    <property type="component" value="Unassembled WGS sequence"/>
</dbReference>
<dbReference type="EMBL" id="QXTE01000545">
    <property type="protein sequence ID" value="TFJ97014.1"/>
    <property type="molecule type" value="Genomic_DNA"/>
</dbReference>
<protein>
    <submittedName>
        <fullName evidence="2">Dynein light chain 4, axonemal</fullName>
    </submittedName>
</protein>
<dbReference type="GO" id="GO:0005737">
    <property type="term" value="C:cytoplasm"/>
    <property type="evidence" value="ECO:0007669"/>
    <property type="project" value="TreeGrafter"/>
</dbReference>
<dbReference type="PANTHER" id="PTHR23120">
    <property type="entry name" value="MAESTRO-RELATED HEAT DOMAIN-CONTAINING"/>
    <property type="match status" value="1"/>
</dbReference>
<dbReference type="AlphaFoldDB" id="A0A4D9DIC3"/>
<dbReference type="PANTHER" id="PTHR23120:SF22">
    <property type="entry name" value="MAESTRO HEAT-LIKE REPEAT-CONTAINING PROTEIN FAMILY MEMBER 2B"/>
    <property type="match status" value="1"/>
</dbReference>
<evidence type="ECO:0000313" key="2">
    <source>
        <dbReference type="EMBL" id="TFJ97014.1"/>
    </source>
</evidence>
<evidence type="ECO:0000313" key="3">
    <source>
        <dbReference type="Proteomes" id="UP000297703"/>
    </source>
</evidence>
<sequence>MDHPITRILSCCTMSEIVDEGITRVYNEVVSLLAHMDDQTKSEIALRIALISETKLASVVTVLLEKLQQDEQNRVDIYYVLNTVLLMDIGGLERRLLKKIITLASSHMRETQEATNELKVAASDILVTLAGCYFNDVMSELQSHLKPPELPEEFIFITLGNLSAYALECIPFVGRTLYAMFLMLELVKDSRLRQAFCGELKMSKEFNVFNSRLLNVSKELAGVRLGIQEIQADHVKDQSHLQDAIVSKEMAGVRLGIVEIQADHVKDPPYLQDAIGEKHPFPSNA</sequence>
<organism evidence="2 3">
    <name type="scientific">Platysternon megacephalum</name>
    <name type="common">big-headed turtle</name>
    <dbReference type="NCBI Taxonomy" id="55544"/>
    <lineage>
        <taxon>Eukaryota</taxon>
        <taxon>Metazoa</taxon>
        <taxon>Chordata</taxon>
        <taxon>Craniata</taxon>
        <taxon>Vertebrata</taxon>
        <taxon>Euteleostomi</taxon>
        <taxon>Archelosauria</taxon>
        <taxon>Testudinata</taxon>
        <taxon>Testudines</taxon>
        <taxon>Cryptodira</taxon>
        <taxon>Durocryptodira</taxon>
        <taxon>Testudinoidea</taxon>
        <taxon>Platysternidae</taxon>
        <taxon>Platysternon</taxon>
    </lineage>
</organism>
<feature type="domain" description="MROH2B-like N-terminal HEAT-repeats" evidence="1">
    <location>
        <begin position="51"/>
        <end position="200"/>
    </location>
</feature>
<dbReference type="InterPro" id="IPR056282">
    <property type="entry name" value="MROH2B-like_N_HEAT"/>
</dbReference>
<dbReference type="InterPro" id="IPR045206">
    <property type="entry name" value="Maestro_heat-like_prot"/>
</dbReference>
<dbReference type="OrthoDB" id="1884734at2759"/>
<comment type="caution">
    <text evidence="2">The sequence shown here is derived from an EMBL/GenBank/DDBJ whole genome shotgun (WGS) entry which is preliminary data.</text>
</comment>